<proteinExistence type="predicted"/>
<accession>A0ABT9QLH4</accession>
<dbReference type="RefSeq" id="WP_307563732.1">
    <property type="nucleotide sequence ID" value="NZ_JAUSQU010000001.1"/>
</dbReference>
<feature type="domain" description="HTH cro/C1-type" evidence="1">
    <location>
        <begin position="35"/>
        <end position="82"/>
    </location>
</feature>
<dbReference type="InterPro" id="IPR001387">
    <property type="entry name" value="Cro/C1-type_HTH"/>
</dbReference>
<dbReference type="Pfam" id="PF17765">
    <property type="entry name" value="MLTR_LBD"/>
    <property type="match status" value="1"/>
</dbReference>
<dbReference type="Gene3D" id="1.10.260.40">
    <property type="entry name" value="lambda repressor-like DNA-binding domains"/>
    <property type="match status" value="1"/>
</dbReference>
<dbReference type="PANTHER" id="PTHR35010">
    <property type="entry name" value="BLL4672 PROTEIN-RELATED"/>
    <property type="match status" value="1"/>
</dbReference>
<dbReference type="SMART" id="SM00530">
    <property type="entry name" value="HTH_XRE"/>
    <property type="match status" value="1"/>
</dbReference>
<protein>
    <submittedName>
        <fullName evidence="2">Transcriptional regulator with XRE-family HTH domain</fullName>
    </submittedName>
</protein>
<dbReference type="PROSITE" id="PS50943">
    <property type="entry name" value="HTH_CROC1"/>
    <property type="match status" value="1"/>
</dbReference>
<evidence type="ECO:0000313" key="3">
    <source>
        <dbReference type="Proteomes" id="UP001225356"/>
    </source>
</evidence>
<comment type="caution">
    <text evidence="2">The sequence shown here is derived from an EMBL/GenBank/DDBJ whole genome shotgun (WGS) entry which is preliminary data.</text>
</comment>
<dbReference type="InterPro" id="IPR041413">
    <property type="entry name" value="MLTR_LBD"/>
</dbReference>
<dbReference type="PANTHER" id="PTHR35010:SF2">
    <property type="entry name" value="BLL4672 PROTEIN"/>
    <property type="match status" value="1"/>
</dbReference>
<dbReference type="EMBL" id="JAUSQU010000001">
    <property type="protein sequence ID" value="MDP9846889.1"/>
    <property type="molecule type" value="Genomic_DNA"/>
</dbReference>
<dbReference type="Gene3D" id="3.30.450.180">
    <property type="match status" value="1"/>
</dbReference>
<evidence type="ECO:0000259" key="1">
    <source>
        <dbReference type="PROSITE" id="PS50943"/>
    </source>
</evidence>
<dbReference type="CDD" id="cd00093">
    <property type="entry name" value="HTH_XRE"/>
    <property type="match status" value="1"/>
</dbReference>
<sequence length="297" mass="33765">MGTEKLLGEFLRARREATPPAHAGLLPSGPRRTPGLRRQEVATLAGVSTDYYVRLEQGREHRPSDRVLDALVRVLNLSPEAATYLYELAHPGSRQRETVRRRDPVDPNLLRLMHSWQHTPAFVLDRWQDVRARNSLAAALHRGLKYTDNMLWLIFLDPGAREFYRDWERIARHRVAQLRAAWGADLDNPYLTELVSELSFKSLDFRRIWALHDVWDMCGESRRIRHREVGELELAYEVFSVDKAPGQQLCIFHTEPGSPSAHALALLGGLSTVTSRDPLNAGACGWPCPKAGLRADR</sequence>
<name>A0ABT9QLH4_9ACTN</name>
<evidence type="ECO:0000313" key="2">
    <source>
        <dbReference type="EMBL" id="MDP9846889.1"/>
    </source>
</evidence>
<keyword evidence="3" id="KW-1185">Reference proteome</keyword>
<organism evidence="2 3">
    <name type="scientific">Streptosporangium lutulentum</name>
    <dbReference type="NCBI Taxonomy" id="1461250"/>
    <lineage>
        <taxon>Bacteria</taxon>
        <taxon>Bacillati</taxon>
        <taxon>Actinomycetota</taxon>
        <taxon>Actinomycetes</taxon>
        <taxon>Streptosporangiales</taxon>
        <taxon>Streptosporangiaceae</taxon>
        <taxon>Streptosporangium</taxon>
    </lineage>
</organism>
<dbReference type="Pfam" id="PF13560">
    <property type="entry name" value="HTH_31"/>
    <property type="match status" value="1"/>
</dbReference>
<dbReference type="InterPro" id="IPR010982">
    <property type="entry name" value="Lambda_DNA-bd_dom_sf"/>
</dbReference>
<gene>
    <name evidence="2" type="ORF">J2853_006100</name>
</gene>
<reference evidence="2 3" key="1">
    <citation type="submission" date="2023-07" db="EMBL/GenBank/DDBJ databases">
        <title>Sequencing the genomes of 1000 actinobacteria strains.</title>
        <authorList>
            <person name="Klenk H.-P."/>
        </authorList>
    </citation>
    <scope>NUCLEOTIDE SEQUENCE [LARGE SCALE GENOMIC DNA]</scope>
    <source>
        <strain evidence="2 3">DSM 46740</strain>
    </source>
</reference>
<dbReference type="Proteomes" id="UP001225356">
    <property type="component" value="Unassembled WGS sequence"/>
</dbReference>
<dbReference type="SUPFAM" id="SSF47413">
    <property type="entry name" value="lambda repressor-like DNA-binding domains"/>
    <property type="match status" value="1"/>
</dbReference>